<comment type="caution">
    <text evidence="1">The sequence shown here is derived from an EMBL/GenBank/DDBJ whole genome shotgun (WGS) entry which is preliminary data.</text>
</comment>
<gene>
    <name evidence="1" type="ORF">ABID13_004812</name>
</gene>
<protein>
    <submittedName>
        <fullName evidence="1">Ribosomal protein S18 acetylase RimI-like enzyme</fullName>
    </submittedName>
</protein>
<dbReference type="Proteomes" id="UP001549200">
    <property type="component" value="Unassembled WGS sequence"/>
</dbReference>
<sequence length="54" mass="6255">MKKYLSLHVYERNTGAVSFYRAEGFKVQQSMTEKEIGEKEFLMVYGESKQTAVS</sequence>
<reference evidence="1 2" key="1">
    <citation type="submission" date="2024-06" db="EMBL/GenBank/DDBJ databases">
        <title>Genomic Encyclopedia of Type Strains, Phase IV (KMG-IV): sequencing the most valuable type-strain genomes for metagenomic binning, comparative biology and taxonomic classification.</title>
        <authorList>
            <person name="Goeker M."/>
        </authorList>
    </citation>
    <scope>NUCLEOTIDE SEQUENCE [LARGE SCALE GENOMIC DNA]</scope>
    <source>
        <strain evidence="1 2">DSM 19261</strain>
    </source>
</reference>
<keyword evidence="2" id="KW-1185">Reference proteome</keyword>
<dbReference type="EMBL" id="JBEPLZ010000026">
    <property type="protein sequence ID" value="MET3573152.1"/>
    <property type="molecule type" value="Genomic_DNA"/>
</dbReference>
<organism evidence="1 2">
    <name type="scientific">Enterocloster citroniae</name>
    <dbReference type="NCBI Taxonomy" id="358743"/>
    <lineage>
        <taxon>Bacteria</taxon>
        <taxon>Bacillati</taxon>
        <taxon>Bacillota</taxon>
        <taxon>Clostridia</taxon>
        <taxon>Lachnospirales</taxon>
        <taxon>Lachnospiraceae</taxon>
        <taxon>Enterocloster</taxon>
    </lineage>
</organism>
<evidence type="ECO:0000313" key="2">
    <source>
        <dbReference type="Proteomes" id="UP001549200"/>
    </source>
</evidence>
<evidence type="ECO:0000313" key="1">
    <source>
        <dbReference type="EMBL" id="MET3573152.1"/>
    </source>
</evidence>
<dbReference type="InterPro" id="IPR016181">
    <property type="entry name" value="Acyl_CoA_acyltransferase"/>
</dbReference>
<name>A0ABV2G4J7_9FIRM</name>
<proteinExistence type="predicted"/>
<accession>A0ABV2G4J7</accession>
<dbReference type="SUPFAM" id="SSF55729">
    <property type="entry name" value="Acyl-CoA N-acyltransferases (Nat)"/>
    <property type="match status" value="1"/>
</dbReference>
<dbReference type="Gene3D" id="3.40.630.30">
    <property type="match status" value="1"/>
</dbReference>